<evidence type="ECO:0000256" key="2">
    <source>
        <dbReference type="ARBA" id="ARBA00023012"/>
    </source>
</evidence>
<dbReference type="GO" id="GO:0000160">
    <property type="term" value="P:phosphorelay signal transduction system"/>
    <property type="evidence" value="ECO:0007669"/>
    <property type="project" value="UniProtKB-KW"/>
</dbReference>
<dbReference type="GeneID" id="27691577"/>
<organism evidence="6 7">
    <name type="scientific">Spizellomyces punctatus (strain DAOM BR117)</name>
    <dbReference type="NCBI Taxonomy" id="645134"/>
    <lineage>
        <taxon>Eukaryota</taxon>
        <taxon>Fungi</taxon>
        <taxon>Fungi incertae sedis</taxon>
        <taxon>Chytridiomycota</taxon>
        <taxon>Chytridiomycota incertae sedis</taxon>
        <taxon>Chytridiomycetes</taxon>
        <taxon>Spizellomycetales</taxon>
        <taxon>Spizellomycetaceae</taxon>
        <taxon>Spizellomyces</taxon>
    </lineage>
</organism>
<dbReference type="SMART" id="SM00448">
    <property type="entry name" value="REC"/>
    <property type="match status" value="1"/>
</dbReference>
<sequence length="286" mass="31514">MISPQRPTYRYFPFPVRRTKLSFMQTDVSRDIDWKQFRIAVVDDNDINQKIICKLLKKFLDVDIKAADIFENGQLCLNAMAQHRYDLVLLDIEMPVLDGCETALRIRSGLPSPPLSTLSSAPENPSPTSPSSPTSPFNTDSDTESPAVLKDNRDIPIVVVTCNAMDHQRRHYLSLGVNAVVAKPLHPELFITTVKAHLAAFAARAPKEAVEMCQSDAQLSRLPDPQNRSQEGARDSNTPGDGGLSTKTKSRMLRILESVLQADGLERAGSASRPKANQGNHEGVKG</sequence>
<reference evidence="6 7" key="1">
    <citation type="submission" date="2009-08" db="EMBL/GenBank/DDBJ databases">
        <title>The Genome Sequence of Spizellomyces punctatus strain DAOM BR117.</title>
        <authorList>
            <consortium name="The Broad Institute Genome Sequencing Platform"/>
            <person name="Russ C."/>
            <person name="Cuomo C."/>
            <person name="Shea T."/>
            <person name="Young S.K."/>
            <person name="Zeng Q."/>
            <person name="Koehrsen M."/>
            <person name="Haas B."/>
            <person name="Borodovsky M."/>
            <person name="Guigo R."/>
            <person name="Alvarado L."/>
            <person name="Berlin A."/>
            <person name="Bochicchio J."/>
            <person name="Borenstein D."/>
            <person name="Chapman S."/>
            <person name="Chen Z."/>
            <person name="Engels R."/>
            <person name="Freedman E."/>
            <person name="Gellesch M."/>
            <person name="Goldberg J."/>
            <person name="Griggs A."/>
            <person name="Gujja S."/>
            <person name="Heiman D."/>
            <person name="Hepburn T."/>
            <person name="Howarth C."/>
            <person name="Jen D."/>
            <person name="Larson L."/>
            <person name="Lewis B."/>
            <person name="Mehta T."/>
            <person name="Park D."/>
            <person name="Pearson M."/>
            <person name="Roberts A."/>
            <person name="Saif S."/>
            <person name="Shenoy N."/>
            <person name="Sisk P."/>
            <person name="Stolte C."/>
            <person name="Sykes S."/>
            <person name="Thomson T."/>
            <person name="Walk T."/>
            <person name="White J."/>
            <person name="Yandava C."/>
            <person name="Burger G."/>
            <person name="Gray M.W."/>
            <person name="Holland P.W.H."/>
            <person name="King N."/>
            <person name="Lang F.B.F."/>
            <person name="Roger A.J."/>
            <person name="Ruiz-Trillo I."/>
            <person name="Lander E."/>
            <person name="Nusbaum C."/>
        </authorList>
    </citation>
    <scope>NUCLEOTIDE SEQUENCE [LARGE SCALE GENOMIC DNA]</scope>
    <source>
        <strain evidence="6 7">DAOM BR117</strain>
    </source>
</reference>
<dbReference type="Proteomes" id="UP000053201">
    <property type="component" value="Unassembled WGS sequence"/>
</dbReference>
<dbReference type="CDD" id="cd17546">
    <property type="entry name" value="REC_hyHK_CKI1_RcsC-like"/>
    <property type="match status" value="1"/>
</dbReference>
<dbReference type="VEuPathDB" id="FungiDB:SPPG_08409"/>
<keyword evidence="7" id="KW-1185">Reference proteome</keyword>
<dbReference type="STRING" id="645134.A0A0L0H4X3"/>
<feature type="region of interest" description="Disordered" evidence="4">
    <location>
        <begin position="111"/>
        <end position="148"/>
    </location>
</feature>
<protein>
    <recommendedName>
        <fullName evidence="5">Response regulatory domain-containing protein</fullName>
    </recommendedName>
</protein>
<dbReference type="EMBL" id="KQ257470">
    <property type="protein sequence ID" value="KNC96257.1"/>
    <property type="molecule type" value="Genomic_DNA"/>
</dbReference>
<dbReference type="PANTHER" id="PTHR45339:SF1">
    <property type="entry name" value="HYBRID SIGNAL TRANSDUCTION HISTIDINE KINASE J"/>
    <property type="match status" value="1"/>
</dbReference>
<dbReference type="OrthoDB" id="21225at2759"/>
<feature type="region of interest" description="Disordered" evidence="4">
    <location>
        <begin position="214"/>
        <end position="249"/>
    </location>
</feature>
<evidence type="ECO:0000313" key="6">
    <source>
        <dbReference type="EMBL" id="KNC96257.1"/>
    </source>
</evidence>
<dbReference type="RefSeq" id="XP_016604297.1">
    <property type="nucleotide sequence ID" value="XM_016756567.1"/>
</dbReference>
<evidence type="ECO:0000256" key="3">
    <source>
        <dbReference type="PROSITE-ProRule" id="PRU00169"/>
    </source>
</evidence>
<feature type="modified residue" description="4-aspartylphosphate" evidence="3">
    <location>
        <position position="91"/>
    </location>
</feature>
<evidence type="ECO:0000256" key="4">
    <source>
        <dbReference type="SAM" id="MobiDB-lite"/>
    </source>
</evidence>
<accession>A0A0L0H4X3</accession>
<dbReference type="InterPro" id="IPR011006">
    <property type="entry name" value="CheY-like_superfamily"/>
</dbReference>
<feature type="compositionally biased region" description="Low complexity" evidence="4">
    <location>
        <begin position="131"/>
        <end position="140"/>
    </location>
</feature>
<gene>
    <name evidence="6" type="ORF">SPPG_08409</name>
</gene>
<keyword evidence="2" id="KW-0902">Two-component regulatory system</keyword>
<dbReference type="InterPro" id="IPR001789">
    <property type="entry name" value="Sig_transdc_resp-reg_receiver"/>
</dbReference>
<feature type="region of interest" description="Disordered" evidence="4">
    <location>
        <begin position="264"/>
        <end position="286"/>
    </location>
</feature>
<dbReference type="Gene3D" id="3.40.50.2300">
    <property type="match status" value="1"/>
</dbReference>
<keyword evidence="1 3" id="KW-0597">Phosphoprotein</keyword>
<name>A0A0L0H4X3_SPIPD</name>
<evidence type="ECO:0000256" key="1">
    <source>
        <dbReference type="ARBA" id="ARBA00022553"/>
    </source>
</evidence>
<evidence type="ECO:0000259" key="5">
    <source>
        <dbReference type="PROSITE" id="PS50110"/>
    </source>
</evidence>
<feature type="domain" description="Response regulatory" evidence="5">
    <location>
        <begin position="38"/>
        <end position="198"/>
    </location>
</feature>
<proteinExistence type="predicted"/>
<dbReference type="PANTHER" id="PTHR45339">
    <property type="entry name" value="HYBRID SIGNAL TRANSDUCTION HISTIDINE KINASE J"/>
    <property type="match status" value="1"/>
</dbReference>
<dbReference type="Pfam" id="PF00072">
    <property type="entry name" value="Response_reg"/>
    <property type="match status" value="1"/>
</dbReference>
<dbReference type="PROSITE" id="PS50110">
    <property type="entry name" value="RESPONSE_REGULATORY"/>
    <property type="match status" value="1"/>
</dbReference>
<evidence type="ECO:0000313" key="7">
    <source>
        <dbReference type="Proteomes" id="UP000053201"/>
    </source>
</evidence>
<dbReference type="InParanoid" id="A0A0L0H4X3"/>
<dbReference type="SUPFAM" id="SSF52172">
    <property type="entry name" value="CheY-like"/>
    <property type="match status" value="2"/>
</dbReference>
<dbReference type="AlphaFoldDB" id="A0A0L0H4X3"/>
<feature type="compositionally biased region" description="Polar residues" evidence="4">
    <location>
        <begin position="226"/>
        <end position="239"/>
    </location>
</feature>